<dbReference type="PROSITE" id="PS00674">
    <property type="entry name" value="AAA"/>
    <property type="match status" value="1"/>
</dbReference>
<feature type="domain" description="AAA ATPase AAA+ lid" evidence="3">
    <location>
        <begin position="59"/>
        <end position="100"/>
    </location>
</feature>
<reference evidence="4 5" key="1">
    <citation type="submission" date="2020-10" db="EMBL/GenBank/DDBJ databases">
        <title>The Coptis chinensis genome and diversification of protoberbering-type alkaloids.</title>
        <authorList>
            <person name="Wang B."/>
            <person name="Shu S."/>
            <person name="Song C."/>
            <person name="Liu Y."/>
        </authorList>
    </citation>
    <scope>NUCLEOTIDE SEQUENCE [LARGE SCALE GENOMIC DNA]</scope>
    <source>
        <strain evidence="4">HL-2020</strain>
        <tissue evidence="4">Leaf</tissue>
    </source>
</reference>
<dbReference type="EMBL" id="JADFTS010000004">
    <property type="protein sequence ID" value="KAF9609371.1"/>
    <property type="molecule type" value="Genomic_DNA"/>
</dbReference>
<dbReference type="GO" id="GO:0031593">
    <property type="term" value="F:polyubiquitin modification-dependent protein binding"/>
    <property type="evidence" value="ECO:0007669"/>
    <property type="project" value="TreeGrafter"/>
</dbReference>
<protein>
    <recommendedName>
        <fullName evidence="6">ATPase AAA-type core domain-containing protein</fullName>
    </recommendedName>
</protein>
<dbReference type="GO" id="GO:0005524">
    <property type="term" value="F:ATP binding"/>
    <property type="evidence" value="ECO:0007669"/>
    <property type="project" value="UniProtKB-KW"/>
</dbReference>
<dbReference type="OrthoDB" id="27435at2759"/>
<dbReference type="InterPro" id="IPR003959">
    <property type="entry name" value="ATPase_AAA_core"/>
</dbReference>
<organism evidence="4 5">
    <name type="scientific">Coptis chinensis</name>
    <dbReference type="NCBI Taxonomy" id="261450"/>
    <lineage>
        <taxon>Eukaryota</taxon>
        <taxon>Viridiplantae</taxon>
        <taxon>Streptophyta</taxon>
        <taxon>Embryophyta</taxon>
        <taxon>Tracheophyta</taxon>
        <taxon>Spermatophyta</taxon>
        <taxon>Magnoliopsida</taxon>
        <taxon>Ranunculales</taxon>
        <taxon>Ranunculaceae</taxon>
        <taxon>Coptidoideae</taxon>
        <taxon>Coptis</taxon>
    </lineage>
</organism>
<evidence type="ECO:0000259" key="2">
    <source>
        <dbReference type="Pfam" id="PF00004"/>
    </source>
</evidence>
<dbReference type="GO" id="GO:0016887">
    <property type="term" value="F:ATP hydrolysis activity"/>
    <property type="evidence" value="ECO:0007669"/>
    <property type="project" value="InterPro"/>
</dbReference>
<dbReference type="GO" id="GO:0030970">
    <property type="term" value="P:retrograde protein transport, ER to cytosol"/>
    <property type="evidence" value="ECO:0007669"/>
    <property type="project" value="TreeGrafter"/>
</dbReference>
<keyword evidence="5" id="KW-1185">Reference proteome</keyword>
<evidence type="ECO:0000259" key="3">
    <source>
        <dbReference type="Pfam" id="PF17862"/>
    </source>
</evidence>
<dbReference type="InterPro" id="IPR050168">
    <property type="entry name" value="AAA_ATPase_domain"/>
</dbReference>
<sequence>MKSRAHVIVLGATNRPNNIDAALRRFGRFHREIEIGVPDEVRRLKVLRIQTKNMRLSGDVNLEWVVKDTHRYVGADLAPLSTEAALQCIREKMDLIDLEDESIDVEILNSMAVTNQHFTTALGTSNPSALRETVVELPNVTYEDIVGAVLSSKPNNIDAALRRFGRFDREIEIGVPDEVGRLKDTHRYVGADLAPLSTEAALQCIREKMDLIDLEDESIDVKILNYMAVTNQHFTTTLGTSNPSALRETVVELPNVTYEDIVGVVLSSKAKPGAAYSKRLHWWRSRGRGSTSILDREIDDVVDRLIVGPKRVEIELGHQGQCRRATTEVGTAMTSYLPGFDLYYRVGPIVPQSPISSRCYTDQMSL</sequence>
<dbReference type="GO" id="GO:0005829">
    <property type="term" value="C:cytosol"/>
    <property type="evidence" value="ECO:0007669"/>
    <property type="project" value="TreeGrafter"/>
</dbReference>
<dbReference type="GO" id="GO:0097352">
    <property type="term" value="P:autophagosome maturation"/>
    <property type="evidence" value="ECO:0007669"/>
    <property type="project" value="TreeGrafter"/>
</dbReference>
<dbReference type="GO" id="GO:0005634">
    <property type="term" value="C:nucleus"/>
    <property type="evidence" value="ECO:0007669"/>
    <property type="project" value="TreeGrafter"/>
</dbReference>
<dbReference type="InterPro" id="IPR027417">
    <property type="entry name" value="P-loop_NTPase"/>
</dbReference>
<evidence type="ECO:0008006" key="6">
    <source>
        <dbReference type="Google" id="ProtNLM"/>
    </source>
</evidence>
<dbReference type="Proteomes" id="UP000631114">
    <property type="component" value="Unassembled WGS sequence"/>
</dbReference>
<proteinExistence type="inferred from homology"/>
<keyword evidence="1" id="KW-0547">Nucleotide-binding</keyword>
<dbReference type="InterPro" id="IPR041569">
    <property type="entry name" value="AAA_lid_3"/>
</dbReference>
<dbReference type="GO" id="GO:0034098">
    <property type="term" value="C:VCP-NPL4-UFD1 AAA ATPase complex"/>
    <property type="evidence" value="ECO:0007669"/>
    <property type="project" value="TreeGrafter"/>
</dbReference>
<name>A0A835M3H6_9MAGN</name>
<dbReference type="PANTHER" id="PTHR23077:SF200">
    <property type="entry name" value="CELL DIVISION CONTROL PROTEIN 48 HOMOLOG E"/>
    <property type="match status" value="1"/>
</dbReference>
<comment type="similarity">
    <text evidence="1">Belongs to the AAA ATPase family.</text>
</comment>
<feature type="domain" description="ATPase AAA-type core" evidence="2">
    <location>
        <begin position="4"/>
        <end position="36"/>
    </location>
</feature>
<dbReference type="InterPro" id="IPR003960">
    <property type="entry name" value="ATPase_AAA_CS"/>
</dbReference>
<dbReference type="GO" id="GO:0051228">
    <property type="term" value="P:mitotic spindle disassembly"/>
    <property type="evidence" value="ECO:0007669"/>
    <property type="project" value="TreeGrafter"/>
</dbReference>
<dbReference type="AlphaFoldDB" id="A0A835M3H6"/>
<dbReference type="PANTHER" id="PTHR23077">
    <property type="entry name" value="AAA-FAMILY ATPASE"/>
    <property type="match status" value="1"/>
</dbReference>
<dbReference type="Pfam" id="PF00004">
    <property type="entry name" value="AAA"/>
    <property type="match status" value="1"/>
</dbReference>
<comment type="caution">
    <text evidence="4">The sequence shown here is derived from an EMBL/GenBank/DDBJ whole genome shotgun (WGS) entry which is preliminary data.</text>
</comment>
<evidence type="ECO:0000313" key="5">
    <source>
        <dbReference type="Proteomes" id="UP000631114"/>
    </source>
</evidence>
<evidence type="ECO:0000256" key="1">
    <source>
        <dbReference type="RuleBase" id="RU003651"/>
    </source>
</evidence>
<gene>
    <name evidence="4" type="ORF">IFM89_015668</name>
</gene>
<dbReference type="FunFam" id="1.10.8.60:FF:000079">
    <property type="entry name" value="Cell division cycle protein 48 homologue"/>
    <property type="match status" value="1"/>
</dbReference>
<evidence type="ECO:0000313" key="4">
    <source>
        <dbReference type="EMBL" id="KAF9609371.1"/>
    </source>
</evidence>
<dbReference type="Gene3D" id="1.10.8.60">
    <property type="match status" value="2"/>
</dbReference>
<dbReference type="Pfam" id="PF17862">
    <property type="entry name" value="AAA_lid_3"/>
    <property type="match status" value="1"/>
</dbReference>
<keyword evidence="1" id="KW-0067">ATP-binding</keyword>
<dbReference type="SUPFAM" id="SSF52540">
    <property type="entry name" value="P-loop containing nucleoside triphosphate hydrolases"/>
    <property type="match status" value="2"/>
</dbReference>
<accession>A0A835M3H6</accession>
<dbReference type="Gene3D" id="3.40.50.300">
    <property type="entry name" value="P-loop containing nucleotide triphosphate hydrolases"/>
    <property type="match status" value="2"/>
</dbReference>